<dbReference type="AlphaFoldDB" id="A0AAU9NHE7"/>
<dbReference type="InterPro" id="IPR050666">
    <property type="entry name" value="ESRP"/>
</dbReference>
<protein>
    <recommendedName>
        <fullName evidence="4">RRM domain-containing protein</fullName>
    </recommendedName>
</protein>
<dbReference type="InterPro" id="IPR000504">
    <property type="entry name" value="RRM_dom"/>
</dbReference>
<reference evidence="5 6" key="1">
    <citation type="submission" date="2022-01" db="EMBL/GenBank/DDBJ databases">
        <authorList>
            <person name="Xiong W."/>
            <person name="Schranz E."/>
        </authorList>
    </citation>
    <scope>NUCLEOTIDE SEQUENCE [LARGE SCALE GENOMIC DNA]</scope>
</reference>
<gene>
    <name evidence="5" type="ORF">LVIROSA_LOCUS23471</name>
</gene>
<name>A0AAU9NHE7_9ASTR</name>
<dbReference type="SUPFAM" id="SSF54928">
    <property type="entry name" value="RNA-binding domain, RBD"/>
    <property type="match status" value="1"/>
</dbReference>
<keyword evidence="6" id="KW-1185">Reference proteome</keyword>
<proteinExistence type="predicted"/>
<dbReference type="InterPro" id="IPR012677">
    <property type="entry name" value="Nucleotide-bd_a/b_plait_sf"/>
</dbReference>
<dbReference type="GO" id="GO:0003723">
    <property type="term" value="F:RNA binding"/>
    <property type="evidence" value="ECO:0007669"/>
    <property type="project" value="UniProtKB-UniRule"/>
</dbReference>
<dbReference type="EMBL" id="CAKMRJ010004445">
    <property type="protein sequence ID" value="CAH1437128.1"/>
    <property type="molecule type" value="Genomic_DNA"/>
</dbReference>
<sequence length="282" mass="31993">MYGSRGAMYGSGGLSDAYEIGSKRPRIMESNPYFAVSSSTAYSHHHPYNYATTTFHPSSFPVVRLRGLPFNCTDTDIFKFFSGLEILDVLLVNKSGRFSGEAFVVFSRPMQAEMALQKDRQNMGRRYVEVFKCKKQDYYNAVASEVRYEGGGGGGGYAYDDYYGHGSSPPPPSRSSKRFLQDKMKDEMEYTEILKLRGLPFSVKKSEIFEFFKDFKVVEGKVFIACRPDGKATGEAYVEFETIEEAKEAVMVKDKKMIGSRYVELFPSTHDEARRAESRSRQ</sequence>
<feature type="domain" description="RRM" evidence="4">
    <location>
        <begin position="61"/>
        <end position="135"/>
    </location>
</feature>
<accession>A0AAU9NHE7</accession>
<evidence type="ECO:0000256" key="2">
    <source>
        <dbReference type="ARBA" id="ARBA00022884"/>
    </source>
</evidence>
<dbReference type="SMART" id="SM00360">
    <property type="entry name" value="RRM"/>
    <property type="match status" value="2"/>
</dbReference>
<dbReference type="PROSITE" id="PS50102">
    <property type="entry name" value="RRM"/>
    <property type="match status" value="2"/>
</dbReference>
<feature type="domain" description="RRM" evidence="4">
    <location>
        <begin position="192"/>
        <end position="270"/>
    </location>
</feature>
<comment type="caution">
    <text evidence="5">The sequence shown here is derived from an EMBL/GenBank/DDBJ whole genome shotgun (WGS) entry which is preliminary data.</text>
</comment>
<evidence type="ECO:0000256" key="3">
    <source>
        <dbReference type="PROSITE-ProRule" id="PRU00176"/>
    </source>
</evidence>
<dbReference type="InterPro" id="IPR035979">
    <property type="entry name" value="RBD_domain_sf"/>
</dbReference>
<evidence type="ECO:0000256" key="1">
    <source>
        <dbReference type="ARBA" id="ARBA00022737"/>
    </source>
</evidence>
<dbReference type="CDD" id="cd12254">
    <property type="entry name" value="RRM_hnRNPH_ESRPs_RBM12_like"/>
    <property type="match status" value="2"/>
</dbReference>
<dbReference type="Pfam" id="PF00076">
    <property type="entry name" value="RRM_1"/>
    <property type="match status" value="2"/>
</dbReference>
<dbReference type="Gene3D" id="3.30.70.330">
    <property type="match status" value="2"/>
</dbReference>
<dbReference type="PANTHER" id="PTHR13976">
    <property type="entry name" value="HETEROGENEOUS NUCLEAR RIBONUCLEOPROTEIN-RELATED"/>
    <property type="match status" value="1"/>
</dbReference>
<evidence type="ECO:0000313" key="5">
    <source>
        <dbReference type="EMBL" id="CAH1437128.1"/>
    </source>
</evidence>
<organism evidence="5 6">
    <name type="scientific">Lactuca virosa</name>
    <dbReference type="NCBI Taxonomy" id="75947"/>
    <lineage>
        <taxon>Eukaryota</taxon>
        <taxon>Viridiplantae</taxon>
        <taxon>Streptophyta</taxon>
        <taxon>Embryophyta</taxon>
        <taxon>Tracheophyta</taxon>
        <taxon>Spermatophyta</taxon>
        <taxon>Magnoliopsida</taxon>
        <taxon>eudicotyledons</taxon>
        <taxon>Gunneridae</taxon>
        <taxon>Pentapetalae</taxon>
        <taxon>asterids</taxon>
        <taxon>campanulids</taxon>
        <taxon>Asterales</taxon>
        <taxon>Asteraceae</taxon>
        <taxon>Cichorioideae</taxon>
        <taxon>Cichorieae</taxon>
        <taxon>Lactucinae</taxon>
        <taxon>Lactuca</taxon>
    </lineage>
</organism>
<keyword evidence="2 3" id="KW-0694">RNA-binding</keyword>
<evidence type="ECO:0000259" key="4">
    <source>
        <dbReference type="PROSITE" id="PS50102"/>
    </source>
</evidence>
<evidence type="ECO:0000313" key="6">
    <source>
        <dbReference type="Proteomes" id="UP001157418"/>
    </source>
</evidence>
<dbReference type="Proteomes" id="UP001157418">
    <property type="component" value="Unassembled WGS sequence"/>
</dbReference>
<keyword evidence="1" id="KW-0677">Repeat</keyword>